<evidence type="ECO:0000313" key="3">
    <source>
        <dbReference type="EMBL" id="QQP84733.1"/>
    </source>
</evidence>
<dbReference type="RefSeq" id="WP_201090630.1">
    <property type="nucleotide sequence ID" value="NZ_CP067393.1"/>
</dbReference>
<sequence>MANQWLRLWHDMPNDPKWRTVSKVSKQPIATVMATYIHLLVAASLSEERGTVQINEEDLASALDIKPEEIKAILSAMQGRLLKGNKLIGWGKRQPLKEDGSAERAKAWREGRKKQSATQTNATELQDKDTDKEKDTEINTLSKANLEKPSAQTFAMFDSWQPTDDFSNYLIKLGITLEQQQIPQTVLQEFVCFWCTKPTIKKTQQQWYHALAQSYQYALNREKYYGKTKRSAQQATASISTTANDLSWL</sequence>
<evidence type="ECO:0000259" key="2">
    <source>
        <dbReference type="Pfam" id="PF17948"/>
    </source>
</evidence>
<protein>
    <recommendedName>
        <fullName evidence="2">DnaT DNA-binding domain-containing protein</fullName>
    </recommendedName>
</protein>
<dbReference type="InterPro" id="IPR040480">
    <property type="entry name" value="DnaT_DNA_bind"/>
</dbReference>
<feature type="region of interest" description="Disordered" evidence="1">
    <location>
        <begin position="93"/>
        <end position="135"/>
    </location>
</feature>
<feature type="compositionally biased region" description="Basic and acidic residues" evidence="1">
    <location>
        <begin position="95"/>
        <end position="110"/>
    </location>
</feature>
<dbReference type="Pfam" id="PF17948">
    <property type="entry name" value="DnaT"/>
    <property type="match status" value="1"/>
</dbReference>
<dbReference type="KEGG" id="eaz:JHT90_09970"/>
<dbReference type="Proteomes" id="UP000595278">
    <property type="component" value="Chromosome"/>
</dbReference>
<feature type="compositionally biased region" description="Basic and acidic residues" evidence="1">
    <location>
        <begin position="125"/>
        <end position="135"/>
    </location>
</feature>
<keyword evidence="4" id="KW-1185">Reference proteome</keyword>
<organism evidence="3 4">
    <name type="scientific">Entomomonas asaccharolytica</name>
    <dbReference type="NCBI Taxonomy" id="2785331"/>
    <lineage>
        <taxon>Bacteria</taxon>
        <taxon>Pseudomonadati</taxon>
        <taxon>Pseudomonadota</taxon>
        <taxon>Gammaproteobacteria</taxon>
        <taxon>Pseudomonadales</taxon>
        <taxon>Pseudomonadaceae</taxon>
        <taxon>Entomomonas</taxon>
    </lineage>
</organism>
<evidence type="ECO:0000256" key="1">
    <source>
        <dbReference type="SAM" id="MobiDB-lite"/>
    </source>
</evidence>
<proteinExistence type="predicted"/>
<reference evidence="3 4" key="1">
    <citation type="submission" date="2021-01" db="EMBL/GenBank/DDBJ databases">
        <title>Entomomonas sp. F2A isolated from a house cricket (Acheta domesticus).</title>
        <authorList>
            <person name="Spergser J."/>
            <person name="Busse H.-J."/>
        </authorList>
    </citation>
    <scope>NUCLEOTIDE SEQUENCE [LARGE SCALE GENOMIC DNA]</scope>
    <source>
        <strain evidence="3 4">F2A</strain>
    </source>
</reference>
<evidence type="ECO:0000313" key="4">
    <source>
        <dbReference type="Proteomes" id="UP000595278"/>
    </source>
</evidence>
<name>A0A974NDL8_9GAMM</name>
<dbReference type="AlphaFoldDB" id="A0A974NDL8"/>
<dbReference type="EMBL" id="CP067393">
    <property type="protein sequence ID" value="QQP84733.1"/>
    <property type="molecule type" value="Genomic_DNA"/>
</dbReference>
<feature type="domain" description="DnaT DNA-binding" evidence="2">
    <location>
        <begin position="154"/>
        <end position="222"/>
    </location>
</feature>
<gene>
    <name evidence="3" type="ORF">JHT90_09970</name>
</gene>
<accession>A0A974NDL8</accession>
<dbReference type="Gene3D" id="1.10.8.1180">
    <property type="match status" value="1"/>
</dbReference>